<keyword evidence="1" id="KW-1188">Viral release from host cell</keyword>
<evidence type="ECO:0000256" key="1">
    <source>
        <dbReference type="ARBA" id="ARBA00022612"/>
    </source>
</evidence>
<feature type="domain" description="Prohead serine protease" evidence="4">
    <location>
        <begin position="32"/>
        <end position="151"/>
    </location>
</feature>
<comment type="caution">
    <text evidence="5">The sequence shown here is derived from an EMBL/GenBank/DDBJ whole genome shotgun (WGS) entry which is preliminary data.</text>
</comment>
<dbReference type="RefSeq" id="WP_186244062.1">
    <property type="nucleotide sequence ID" value="NZ_OCTY01000002.1"/>
</dbReference>
<organism evidence="5 6">
    <name type="scientific">Mycobacterium simulans</name>
    <dbReference type="NCBI Taxonomy" id="627089"/>
    <lineage>
        <taxon>Bacteria</taxon>
        <taxon>Bacillati</taxon>
        <taxon>Actinomycetota</taxon>
        <taxon>Actinomycetes</taxon>
        <taxon>Mycobacteriales</taxon>
        <taxon>Mycobacteriaceae</taxon>
        <taxon>Mycobacterium</taxon>
    </lineage>
</organism>
<keyword evidence="6" id="KW-1185">Reference proteome</keyword>
<sequence>MDRGRLAVLPLGTAHYRDLCLQGMGSPIDQPFIEMFENRCWAKSEGDGWPDCKETLEHRDLLGTTAAGTMRLSNNATALSWEVDCPNTNAGKEALEHVRLGNSRGSSVEMLVYNDSFEFRGDMPIRHIDSARLIGVSALCMPAHPDSSVALRSLAFGLARQFDADPDEVAELVAQGEVRSLFTRTDLYVTAPPTVEPALAEARSIAPADLQRRLDENRLRQMEGSRDGRLDLNRRIEANRRRSETYELEDRLRRNTQNMVSSTIETRSLDAYQEARIAALMRHYGFTRAICPLAVSRTDE</sequence>
<evidence type="ECO:0000259" key="4">
    <source>
        <dbReference type="Pfam" id="PF04586"/>
    </source>
</evidence>
<keyword evidence="3" id="KW-0378">Hydrolase</keyword>
<protein>
    <recommendedName>
        <fullName evidence="4">Prohead serine protease domain-containing protein</fullName>
    </recommendedName>
</protein>
<evidence type="ECO:0000313" key="5">
    <source>
        <dbReference type="EMBL" id="SOJ56451.1"/>
    </source>
</evidence>
<dbReference type="EMBL" id="OCTY01000002">
    <property type="protein sequence ID" value="SOJ56451.1"/>
    <property type="molecule type" value="Genomic_DNA"/>
</dbReference>
<accession>A0A7Z7IMQ8</accession>
<reference evidence="5 6" key="1">
    <citation type="submission" date="2017-10" db="EMBL/GenBank/DDBJ databases">
        <authorList>
            <consortium name="Urmite Genomes"/>
        </authorList>
    </citation>
    <scope>NUCLEOTIDE SEQUENCE [LARGE SCALE GENOMIC DNA]</scope>
    <source>
        <strain evidence="5 6">FB-527</strain>
    </source>
</reference>
<dbReference type="GO" id="GO:0006508">
    <property type="term" value="P:proteolysis"/>
    <property type="evidence" value="ECO:0007669"/>
    <property type="project" value="UniProtKB-KW"/>
</dbReference>
<gene>
    <name evidence="5" type="ORF">MSIMFB_03927</name>
</gene>
<dbReference type="InterPro" id="IPR054613">
    <property type="entry name" value="Peptidase_S78_dom"/>
</dbReference>
<dbReference type="Proteomes" id="UP000554965">
    <property type="component" value="Unassembled WGS sequence"/>
</dbReference>
<evidence type="ECO:0000256" key="3">
    <source>
        <dbReference type="ARBA" id="ARBA00022801"/>
    </source>
</evidence>
<name>A0A7Z7IMQ8_9MYCO</name>
<evidence type="ECO:0000313" key="6">
    <source>
        <dbReference type="Proteomes" id="UP000554965"/>
    </source>
</evidence>
<dbReference type="Pfam" id="PF04586">
    <property type="entry name" value="Peptidase_S78"/>
    <property type="match status" value="1"/>
</dbReference>
<proteinExistence type="predicted"/>
<dbReference type="GO" id="GO:0008233">
    <property type="term" value="F:peptidase activity"/>
    <property type="evidence" value="ECO:0007669"/>
    <property type="project" value="UniProtKB-KW"/>
</dbReference>
<evidence type="ECO:0000256" key="2">
    <source>
        <dbReference type="ARBA" id="ARBA00022670"/>
    </source>
</evidence>
<keyword evidence="2" id="KW-0645">Protease</keyword>
<dbReference type="AlphaFoldDB" id="A0A7Z7IMQ8"/>